<organism evidence="1 2">
    <name type="scientific">Miniphocaeibacter halophilus</name>
    <dbReference type="NCBI Taxonomy" id="2931922"/>
    <lineage>
        <taxon>Bacteria</taxon>
        <taxon>Bacillati</taxon>
        <taxon>Bacillota</taxon>
        <taxon>Tissierellia</taxon>
        <taxon>Tissierellales</taxon>
        <taxon>Peptoniphilaceae</taxon>
        <taxon>Miniphocaeibacter</taxon>
    </lineage>
</organism>
<protein>
    <submittedName>
        <fullName evidence="1">Amino acid ABC transporter permease</fullName>
    </submittedName>
</protein>
<reference evidence="1 2" key="1">
    <citation type="journal article" date="2022" name="Int. J. Syst. Evol. Microbiol.">
        <title>Miniphocaeibacter halophilus sp. nov., an ammonium-tolerant acetate-producing bacterium isolated from a biogas system.</title>
        <authorList>
            <person name="Schnurer A."/>
            <person name="Singh A."/>
            <person name="Bi S."/>
            <person name="Qiao W."/>
            <person name="Westerholm M."/>
        </authorList>
    </citation>
    <scope>NUCLEOTIDE SEQUENCE [LARGE SCALE GENOMIC DNA]</scope>
    <source>
        <strain evidence="1 2">AMB_01</strain>
    </source>
</reference>
<dbReference type="Proteomes" id="UP000595814">
    <property type="component" value="Chromosome"/>
</dbReference>
<evidence type="ECO:0000313" key="2">
    <source>
        <dbReference type="Proteomes" id="UP000595814"/>
    </source>
</evidence>
<proteinExistence type="predicted"/>
<keyword evidence="2" id="KW-1185">Reference proteome</keyword>
<name>A0AC61MRZ9_9FIRM</name>
<sequence>MNLSIENFLALQEFIPMFLQGIKNTLLLSIIGIFFGIILGMILSLFRLSRFRILRGISLIYLEFFRCTPLMVQAFFIFFAPPELFGIKFSPFYAGAIAMSLNSAAYVSEIIRSGINSVDKGQMEASRSLGLSYGKTMRYVIIPQAVKNILPTLGNEFVAIIKETSTLTVIGAAEVMYTTDRVKASSFQTTAPIIVAMVIYFVITFTLSRVIAYFERRMKVSD</sequence>
<evidence type="ECO:0000313" key="1">
    <source>
        <dbReference type="EMBL" id="QQK07098.1"/>
    </source>
</evidence>
<accession>A0AC61MRZ9</accession>
<dbReference type="EMBL" id="CP066744">
    <property type="protein sequence ID" value="QQK07098.1"/>
    <property type="molecule type" value="Genomic_DNA"/>
</dbReference>
<gene>
    <name evidence="1" type="ORF">JFY71_07115</name>
</gene>